<evidence type="ECO:0000313" key="2">
    <source>
        <dbReference type="EMBL" id="KAL0413828.1"/>
    </source>
</evidence>
<accession>A0AAW2UAJ2</accession>
<reference evidence="2" key="2">
    <citation type="journal article" date="2024" name="Plant">
        <title>Genomic evolution and insights into agronomic trait innovations of Sesamum species.</title>
        <authorList>
            <person name="Miao H."/>
            <person name="Wang L."/>
            <person name="Qu L."/>
            <person name="Liu H."/>
            <person name="Sun Y."/>
            <person name="Le M."/>
            <person name="Wang Q."/>
            <person name="Wei S."/>
            <person name="Zheng Y."/>
            <person name="Lin W."/>
            <person name="Duan Y."/>
            <person name="Cao H."/>
            <person name="Xiong S."/>
            <person name="Wang X."/>
            <person name="Wei L."/>
            <person name="Li C."/>
            <person name="Ma Q."/>
            <person name="Ju M."/>
            <person name="Zhao R."/>
            <person name="Li G."/>
            <person name="Mu C."/>
            <person name="Tian Q."/>
            <person name="Mei H."/>
            <person name="Zhang T."/>
            <person name="Gao T."/>
            <person name="Zhang H."/>
        </authorList>
    </citation>
    <scope>NUCLEOTIDE SEQUENCE</scope>
    <source>
        <strain evidence="2">G02</strain>
    </source>
</reference>
<name>A0AAW2UAJ2_SESRA</name>
<dbReference type="EMBL" id="JACGWJ010000006">
    <property type="protein sequence ID" value="KAL0413828.1"/>
    <property type="molecule type" value="Genomic_DNA"/>
</dbReference>
<reference evidence="2" key="1">
    <citation type="submission" date="2020-06" db="EMBL/GenBank/DDBJ databases">
        <authorList>
            <person name="Li T."/>
            <person name="Hu X."/>
            <person name="Zhang T."/>
            <person name="Song X."/>
            <person name="Zhang H."/>
            <person name="Dai N."/>
            <person name="Sheng W."/>
            <person name="Hou X."/>
            <person name="Wei L."/>
        </authorList>
    </citation>
    <scope>NUCLEOTIDE SEQUENCE</scope>
    <source>
        <strain evidence="2">G02</strain>
        <tissue evidence="2">Leaf</tissue>
    </source>
</reference>
<sequence>MEQQTQLNSQRHDSLVFPVTDLRLQLNNRPAPPSPPLPMPYASSSSANEHEVTLLIESGSSHNIVQPRVAEFLGLPIAHVNSFPIIACNGDTLRCSTRWCK</sequence>
<protein>
    <submittedName>
        <fullName evidence="2">Uncharacterized protein</fullName>
    </submittedName>
</protein>
<dbReference type="AlphaFoldDB" id="A0AAW2UAJ2"/>
<evidence type="ECO:0000256" key="1">
    <source>
        <dbReference type="SAM" id="MobiDB-lite"/>
    </source>
</evidence>
<comment type="caution">
    <text evidence="2">The sequence shown here is derived from an EMBL/GenBank/DDBJ whole genome shotgun (WGS) entry which is preliminary data.</text>
</comment>
<feature type="compositionally biased region" description="Pro residues" evidence="1">
    <location>
        <begin position="30"/>
        <end position="39"/>
    </location>
</feature>
<feature type="region of interest" description="Disordered" evidence="1">
    <location>
        <begin position="25"/>
        <end position="44"/>
    </location>
</feature>
<organism evidence="2">
    <name type="scientific">Sesamum radiatum</name>
    <name type="common">Black benniseed</name>
    <dbReference type="NCBI Taxonomy" id="300843"/>
    <lineage>
        <taxon>Eukaryota</taxon>
        <taxon>Viridiplantae</taxon>
        <taxon>Streptophyta</taxon>
        <taxon>Embryophyta</taxon>
        <taxon>Tracheophyta</taxon>
        <taxon>Spermatophyta</taxon>
        <taxon>Magnoliopsida</taxon>
        <taxon>eudicotyledons</taxon>
        <taxon>Gunneridae</taxon>
        <taxon>Pentapetalae</taxon>
        <taxon>asterids</taxon>
        <taxon>lamiids</taxon>
        <taxon>Lamiales</taxon>
        <taxon>Pedaliaceae</taxon>
        <taxon>Sesamum</taxon>
    </lineage>
</organism>
<proteinExistence type="predicted"/>
<gene>
    <name evidence="2" type="ORF">Sradi_1584500</name>
</gene>